<dbReference type="EMBL" id="ODYU01011020">
    <property type="protein sequence ID" value="SOQ56498.1"/>
    <property type="molecule type" value="Genomic_DNA"/>
</dbReference>
<sequence>MWGTAAVKDKKVFHSGFRICKEREYPIISPALSEARGSVRLLLTKNHPIPTTAFRAGSPIRTAGYV</sequence>
<accession>A0A2H1WTW4</accession>
<protein>
    <submittedName>
        <fullName evidence="1">SFRICE_027401</fullName>
    </submittedName>
</protein>
<proteinExistence type="predicted"/>
<dbReference type="AlphaFoldDB" id="A0A2H1WTW4"/>
<reference evidence="1" key="1">
    <citation type="submission" date="2016-07" db="EMBL/GenBank/DDBJ databases">
        <authorList>
            <person name="Bretaudeau A."/>
        </authorList>
    </citation>
    <scope>NUCLEOTIDE SEQUENCE</scope>
    <source>
        <strain evidence="1">Rice</strain>
        <tissue evidence="1">Whole body</tissue>
    </source>
</reference>
<evidence type="ECO:0000313" key="1">
    <source>
        <dbReference type="EMBL" id="SOQ56498.1"/>
    </source>
</evidence>
<gene>
    <name evidence="1" type="ORF">SFRICE_027401</name>
</gene>
<organism evidence="1">
    <name type="scientific">Spodoptera frugiperda</name>
    <name type="common">Fall armyworm</name>
    <dbReference type="NCBI Taxonomy" id="7108"/>
    <lineage>
        <taxon>Eukaryota</taxon>
        <taxon>Metazoa</taxon>
        <taxon>Ecdysozoa</taxon>
        <taxon>Arthropoda</taxon>
        <taxon>Hexapoda</taxon>
        <taxon>Insecta</taxon>
        <taxon>Pterygota</taxon>
        <taxon>Neoptera</taxon>
        <taxon>Endopterygota</taxon>
        <taxon>Lepidoptera</taxon>
        <taxon>Glossata</taxon>
        <taxon>Ditrysia</taxon>
        <taxon>Noctuoidea</taxon>
        <taxon>Noctuidae</taxon>
        <taxon>Amphipyrinae</taxon>
        <taxon>Spodoptera</taxon>
    </lineage>
</organism>
<name>A0A2H1WTW4_SPOFR</name>